<feature type="transmembrane region" description="Helical" evidence="7">
    <location>
        <begin position="12"/>
        <end position="32"/>
    </location>
</feature>
<feature type="domain" description="Cation efflux protein cytoplasmic" evidence="9">
    <location>
        <begin position="210"/>
        <end position="284"/>
    </location>
</feature>
<evidence type="ECO:0000256" key="3">
    <source>
        <dbReference type="ARBA" id="ARBA00022448"/>
    </source>
</evidence>
<dbReference type="InterPro" id="IPR050291">
    <property type="entry name" value="CDF_Transporter"/>
</dbReference>
<dbReference type="InterPro" id="IPR027470">
    <property type="entry name" value="Cation_efflux_CTD"/>
</dbReference>
<gene>
    <name evidence="10" type="ORF">SAMN05421791_104187</name>
</gene>
<dbReference type="SUPFAM" id="SSF161111">
    <property type="entry name" value="Cation efflux protein transmembrane domain-like"/>
    <property type="match status" value="1"/>
</dbReference>
<evidence type="ECO:0000256" key="1">
    <source>
        <dbReference type="ARBA" id="ARBA00004141"/>
    </source>
</evidence>
<evidence type="ECO:0000313" key="10">
    <source>
        <dbReference type="EMBL" id="SDG27310.1"/>
    </source>
</evidence>
<dbReference type="STRING" id="120956.SAMN05421791_104187"/>
<evidence type="ECO:0000256" key="5">
    <source>
        <dbReference type="ARBA" id="ARBA00022989"/>
    </source>
</evidence>
<comment type="subcellular location">
    <subcellularLocation>
        <location evidence="1">Membrane</location>
        <topology evidence="1">Multi-pass membrane protein</topology>
    </subcellularLocation>
</comment>
<name>A0A1G7SYC0_9LACT</name>
<protein>
    <submittedName>
        <fullName evidence="10">Cation diffusion facilitator family transporter</fullName>
    </submittedName>
</protein>
<dbReference type="AlphaFoldDB" id="A0A1G7SYC0"/>
<evidence type="ECO:0000256" key="4">
    <source>
        <dbReference type="ARBA" id="ARBA00022692"/>
    </source>
</evidence>
<feature type="transmembrane region" description="Helical" evidence="7">
    <location>
        <begin position="179"/>
        <end position="196"/>
    </location>
</feature>
<dbReference type="InterPro" id="IPR036837">
    <property type="entry name" value="Cation_efflux_CTD_sf"/>
</dbReference>
<feature type="domain" description="Cation efflux protein transmembrane" evidence="8">
    <location>
        <begin position="12"/>
        <end position="203"/>
    </location>
</feature>
<dbReference type="OrthoDB" id="9806522at2"/>
<dbReference type="Gene3D" id="1.20.1510.10">
    <property type="entry name" value="Cation efflux protein transmembrane domain"/>
    <property type="match status" value="1"/>
</dbReference>
<organism evidence="10 11">
    <name type="scientific">Facklamia miroungae</name>
    <dbReference type="NCBI Taxonomy" id="120956"/>
    <lineage>
        <taxon>Bacteria</taxon>
        <taxon>Bacillati</taxon>
        <taxon>Bacillota</taxon>
        <taxon>Bacilli</taxon>
        <taxon>Lactobacillales</taxon>
        <taxon>Aerococcaceae</taxon>
        <taxon>Facklamia</taxon>
    </lineage>
</organism>
<dbReference type="Pfam" id="PF01545">
    <property type="entry name" value="Cation_efflux"/>
    <property type="match status" value="1"/>
</dbReference>
<dbReference type="GO" id="GO:0016020">
    <property type="term" value="C:membrane"/>
    <property type="evidence" value="ECO:0007669"/>
    <property type="project" value="UniProtKB-SubCell"/>
</dbReference>
<dbReference type="InterPro" id="IPR002524">
    <property type="entry name" value="Cation_efflux"/>
</dbReference>
<evidence type="ECO:0000313" key="11">
    <source>
        <dbReference type="Proteomes" id="UP000199708"/>
    </source>
</evidence>
<dbReference type="RefSeq" id="WP_090289856.1">
    <property type="nucleotide sequence ID" value="NZ_FNCK01000004.1"/>
</dbReference>
<dbReference type="NCBIfam" id="TIGR01297">
    <property type="entry name" value="CDF"/>
    <property type="match status" value="1"/>
</dbReference>
<keyword evidence="5 7" id="KW-1133">Transmembrane helix</keyword>
<dbReference type="GO" id="GO:0008324">
    <property type="term" value="F:monoatomic cation transmembrane transporter activity"/>
    <property type="evidence" value="ECO:0007669"/>
    <property type="project" value="InterPro"/>
</dbReference>
<keyword evidence="3" id="KW-0813">Transport</keyword>
<feature type="transmembrane region" description="Helical" evidence="7">
    <location>
        <begin position="115"/>
        <end position="133"/>
    </location>
</feature>
<dbReference type="InterPro" id="IPR027469">
    <property type="entry name" value="Cation_efflux_TMD_sf"/>
</dbReference>
<dbReference type="Gene3D" id="3.30.70.1350">
    <property type="entry name" value="Cation efflux protein, cytoplasmic domain"/>
    <property type="match status" value="1"/>
</dbReference>
<sequence>MNNYKIASRGAVIGICVYLMLALIKLITASIFKASSLQADGLNNLSDIIASSAVWIGLHLSKKPADHNHKFGHERYEIISSFIVSLLMFTIGFQVILAGTQQLISKEYSQTSPHVLLATVFSIIVLTLTKSYLKKLAVQSNSVGLKATAKDMQGDLLISISTLLGSLSVTWGFPIVDTFLSIIVGIMIIFSAFEVFKESTFTLSDGFDPETLLTYEKCILTHPDVIAINAIRARMATQQVYLDVTIALDPKMSVQKSHRITEEIEALLQEQFKIKDIDIHVEPYE</sequence>
<feature type="transmembrane region" description="Helical" evidence="7">
    <location>
        <begin position="154"/>
        <end position="173"/>
    </location>
</feature>
<comment type="similarity">
    <text evidence="2">Belongs to the cation diffusion facilitator (CDF) transporter (TC 2.A.4) family.</text>
</comment>
<evidence type="ECO:0000256" key="7">
    <source>
        <dbReference type="SAM" id="Phobius"/>
    </source>
</evidence>
<dbReference type="PANTHER" id="PTHR43840">
    <property type="entry name" value="MITOCHONDRIAL METAL TRANSPORTER 1-RELATED"/>
    <property type="match status" value="1"/>
</dbReference>
<keyword evidence="4 7" id="KW-0812">Transmembrane</keyword>
<keyword evidence="6 7" id="KW-0472">Membrane</keyword>
<keyword evidence="11" id="KW-1185">Reference proteome</keyword>
<dbReference type="InterPro" id="IPR058533">
    <property type="entry name" value="Cation_efflux_TM"/>
</dbReference>
<dbReference type="SUPFAM" id="SSF160240">
    <property type="entry name" value="Cation efflux protein cytoplasmic domain-like"/>
    <property type="match status" value="1"/>
</dbReference>
<accession>A0A1G7SYC0</accession>
<evidence type="ECO:0000259" key="8">
    <source>
        <dbReference type="Pfam" id="PF01545"/>
    </source>
</evidence>
<reference evidence="10 11" key="1">
    <citation type="submission" date="2016-10" db="EMBL/GenBank/DDBJ databases">
        <authorList>
            <person name="de Groot N.N."/>
        </authorList>
    </citation>
    <scope>NUCLEOTIDE SEQUENCE [LARGE SCALE GENOMIC DNA]</scope>
    <source>
        <strain evidence="10 11">ATCC BAA-466</strain>
    </source>
</reference>
<dbReference type="Pfam" id="PF16916">
    <property type="entry name" value="ZT_dimer"/>
    <property type="match status" value="1"/>
</dbReference>
<dbReference type="FunFam" id="1.20.1510.10:FF:000006">
    <property type="entry name" value="Divalent cation efflux transporter"/>
    <property type="match status" value="1"/>
</dbReference>
<evidence type="ECO:0000256" key="6">
    <source>
        <dbReference type="ARBA" id="ARBA00023136"/>
    </source>
</evidence>
<dbReference type="Proteomes" id="UP000199708">
    <property type="component" value="Unassembled WGS sequence"/>
</dbReference>
<evidence type="ECO:0000259" key="9">
    <source>
        <dbReference type="Pfam" id="PF16916"/>
    </source>
</evidence>
<dbReference type="PANTHER" id="PTHR43840:SF50">
    <property type="entry name" value="MANGANESE EFFLUX SYSTEM PROTEIN MNES"/>
    <property type="match status" value="1"/>
</dbReference>
<dbReference type="EMBL" id="FNCK01000004">
    <property type="protein sequence ID" value="SDG27310.1"/>
    <property type="molecule type" value="Genomic_DNA"/>
</dbReference>
<evidence type="ECO:0000256" key="2">
    <source>
        <dbReference type="ARBA" id="ARBA00008114"/>
    </source>
</evidence>
<proteinExistence type="inferred from homology"/>
<feature type="transmembrane region" description="Helical" evidence="7">
    <location>
        <begin position="82"/>
        <end position="103"/>
    </location>
</feature>